<feature type="transmembrane region" description="Helical" evidence="9">
    <location>
        <begin position="50"/>
        <end position="71"/>
    </location>
</feature>
<dbReference type="SMART" id="SM00387">
    <property type="entry name" value="HATPase_c"/>
    <property type="match status" value="1"/>
</dbReference>
<dbReference type="Proteomes" id="UP000309128">
    <property type="component" value="Unassembled WGS sequence"/>
</dbReference>
<dbReference type="InterPro" id="IPR050482">
    <property type="entry name" value="Sensor_HK_TwoCompSys"/>
</dbReference>
<evidence type="ECO:0000259" key="10">
    <source>
        <dbReference type="SMART" id="SM00387"/>
    </source>
</evidence>
<dbReference type="SUPFAM" id="SSF55874">
    <property type="entry name" value="ATPase domain of HSP90 chaperone/DNA topoisomerase II/histidine kinase"/>
    <property type="match status" value="1"/>
</dbReference>
<dbReference type="Pfam" id="PF02518">
    <property type="entry name" value="HATPase_c"/>
    <property type="match status" value="1"/>
</dbReference>
<evidence type="ECO:0000313" key="11">
    <source>
        <dbReference type="EMBL" id="TMR11234.1"/>
    </source>
</evidence>
<dbReference type="InterPro" id="IPR003594">
    <property type="entry name" value="HATPase_dom"/>
</dbReference>
<keyword evidence="4" id="KW-0808">Transferase</keyword>
<dbReference type="PANTHER" id="PTHR24421:SF10">
    <property type="entry name" value="NITRATE_NITRITE SENSOR PROTEIN NARQ"/>
    <property type="match status" value="1"/>
</dbReference>
<evidence type="ECO:0000256" key="9">
    <source>
        <dbReference type="SAM" id="Phobius"/>
    </source>
</evidence>
<sequence>MSVRLRRMSVSRDPPAALARVLGYALLSLPMAATGLVYVLVLLMSALGTALVIGAPLLAVGLLGARGLAAVERRLARVLLRMEVAAPPPFRPRPGLMGWLGSALGDAAAWRAVVYLLARPPAAILACVAPLLLVPRAVGAALVPERLLVRALLGQTATSARIRELEASRAQAVDDSAAVLRRIERDLHDGTQARLVAMAMSLSMAKEELADAGRGERLDRTRELVDVAHRNAKQALAELRDLVTGIHPSALDQGLEPALATLAAGSALPVDLDVDLPGRPSPAVETIAYFCAAELLTNATRHSGARRAAIELRTRGRRLRLRVRDDGAGGAAMSLGTGLRGLADRVRVVDGTLEIDSPPGGPTVVSVDLPAHT</sequence>
<keyword evidence="7" id="KW-0067">ATP-binding</keyword>
<accession>A0A5S4F5B3</accession>
<dbReference type="CDD" id="cd16917">
    <property type="entry name" value="HATPase_UhpB-NarQ-NarX-like"/>
    <property type="match status" value="1"/>
</dbReference>
<evidence type="ECO:0000256" key="4">
    <source>
        <dbReference type="ARBA" id="ARBA00022679"/>
    </source>
</evidence>
<dbReference type="InterPro" id="IPR025828">
    <property type="entry name" value="Put_sensor_dom"/>
</dbReference>
<dbReference type="PANTHER" id="PTHR24421">
    <property type="entry name" value="NITRATE/NITRITE SENSOR PROTEIN NARX-RELATED"/>
    <property type="match status" value="1"/>
</dbReference>
<evidence type="ECO:0000256" key="5">
    <source>
        <dbReference type="ARBA" id="ARBA00022741"/>
    </source>
</evidence>
<dbReference type="InterPro" id="IPR011712">
    <property type="entry name" value="Sig_transdc_His_kin_sub3_dim/P"/>
</dbReference>
<dbReference type="AlphaFoldDB" id="A0A5S4F5B3"/>
<protein>
    <recommendedName>
        <fullName evidence="2">histidine kinase</fullName>
        <ecNumber evidence="2">2.7.13.3</ecNumber>
    </recommendedName>
</protein>
<evidence type="ECO:0000256" key="7">
    <source>
        <dbReference type="ARBA" id="ARBA00022840"/>
    </source>
</evidence>
<keyword evidence="9" id="KW-1133">Transmembrane helix</keyword>
<dbReference type="EMBL" id="VCKY01000163">
    <property type="protein sequence ID" value="TMR11234.1"/>
    <property type="molecule type" value="Genomic_DNA"/>
</dbReference>
<reference evidence="11 12" key="1">
    <citation type="submission" date="2019-05" db="EMBL/GenBank/DDBJ databases">
        <title>Draft genome sequence of Nonomuraea turkmeniaca DSM 43926.</title>
        <authorList>
            <person name="Saricaoglu S."/>
            <person name="Isik K."/>
        </authorList>
    </citation>
    <scope>NUCLEOTIDE SEQUENCE [LARGE SCALE GENOMIC DNA]</scope>
    <source>
        <strain evidence="11 12">DSM 43926</strain>
    </source>
</reference>
<dbReference type="EC" id="2.7.13.3" evidence="2"/>
<keyword evidence="8" id="KW-0902">Two-component regulatory system</keyword>
<dbReference type="GO" id="GO:0046983">
    <property type="term" value="F:protein dimerization activity"/>
    <property type="evidence" value="ECO:0007669"/>
    <property type="project" value="InterPro"/>
</dbReference>
<keyword evidence="6 11" id="KW-0418">Kinase</keyword>
<keyword evidence="12" id="KW-1185">Reference proteome</keyword>
<dbReference type="Pfam" id="PF13796">
    <property type="entry name" value="Sensor"/>
    <property type="match status" value="1"/>
</dbReference>
<evidence type="ECO:0000256" key="6">
    <source>
        <dbReference type="ARBA" id="ARBA00022777"/>
    </source>
</evidence>
<dbReference type="OrthoDB" id="5241729at2"/>
<evidence type="ECO:0000313" key="12">
    <source>
        <dbReference type="Proteomes" id="UP000309128"/>
    </source>
</evidence>
<keyword evidence="3" id="KW-0597">Phosphoprotein</keyword>
<keyword evidence="5" id="KW-0547">Nucleotide-binding</keyword>
<gene>
    <name evidence="11" type="ORF">ETD86_36510</name>
</gene>
<name>A0A5S4F5B3_9ACTN</name>
<dbReference type="Gene3D" id="3.30.565.10">
    <property type="entry name" value="Histidine kinase-like ATPase, C-terminal domain"/>
    <property type="match status" value="1"/>
</dbReference>
<evidence type="ECO:0000256" key="3">
    <source>
        <dbReference type="ARBA" id="ARBA00022553"/>
    </source>
</evidence>
<dbReference type="GO" id="GO:0016020">
    <property type="term" value="C:membrane"/>
    <property type="evidence" value="ECO:0007669"/>
    <property type="project" value="InterPro"/>
</dbReference>
<comment type="caution">
    <text evidence="11">The sequence shown here is derived from an EMBL/GenBank/DDBJ whole genome shotgun (WGS) entry which is preliminary data.</text>
</comment>
<dbReference type="GO" id="GO:0005524">
    <property type="term" value="F:ATP binding"/>
    <property type="evidence" value="ECO:0007669"/>
    <property type="project" value="UniProtKB-KW"/>
</dbReference>
<evidence type="ECO:0000256" key="8">
    <source>
        <dbReference type="ARBA" id="ARBA00023012"/>
    </source>
</evidence>
<feature type="transmembrane region" description="Helical" evidence="9">
    <location>
        <begin position="123"/>
        <end position="143"/>
    </location>
</feature>
<proteinExistence type="predicted"/>
<keyword evidence="9" id="KW-0812">Transmembrane</keyword>
<dbReference type="GO" id="GO:0000155">
    <property type="term" value="F:phosphorelay sensor kinase activity"/>
    <property type="evidence" value="ECO:0007669"/>
    <property type="project" value="InterPro"/>
</dbReference>
<dbReference type="Pfam" id="PF07730">
    <property type="entry name" value="HisKA_3"/>
    <property type="match status" value="1"/>
</dbReference>
<feature type="transmembrane region" description="Helical" evidence="9">
    <location>
        <begin position="21"/>
        <end position="44"/>
    </location>
</feature>
<comment type="catalytic activity">
    <reaction evidence="1">
        <text>ATP + protein L-histidine = ADP + protein N-phospho-L-histidine.</text>
        <dbReference type="EC" id="2.7.13.3"/>
    </reaction>
</comment>
<feature type="domain" description="Histidine kinase/HSP90-like ATPase" evidence="10">
    <location>
        <begin position="283"/>
        <end position="373"/>
    </location>
</feature>
<evidence type="ECO:0000256" key="1">
    <source>
        <dbReference type="ARBA" id="ARBA00000085"/>
    </source>
</evidence>
<dbReference type="InterPro" id="IPR036890">
    <property type="entry name" value="HATPase_C_sf"/>
</dbReference>
<dbReference type="Gene3D" id="1.20.5.1930">
    <property type="match status" value="1"/>
</dbReference>
<keyword evidence="9" id="KW-0472">Membrane</keyword>
<organism evidence="11 12">
    <name type="scientific">Nonomuraea turkmeniaca</name>
    <dbReference type="NCBI Taxonomy" id="103838"/>
    <lineage>
        <taxon>Bacteria</taxon>
        <taxon>Bacillati</taxon>
        <taxon>Actinomycetota</taxon>
        <taxon>Actinomycetes</taxon>
        <taxon>Streptosporangiales</taxon>
        <taxon>Streptosporangiaceae</taxon>
        <taxon>Nonomuraea</taxon>
    </lineage>
</organism>
<evidence type="ECO:0000256" key="2">
    <source>
        <dbReference type="ARBA" id="ARBA00012438"/>
    </source>
</evidence>